<feature type="modified residue" description="4-aspartylphosphate" evidence="7">
    <location>
        <position position="1331"/>
    </location>
</feature>
<evidence type="ECO:0000256" key="2">
    <source>
        <dbReference type="ARBA" id="ARBA00010515"/>
    </source>
</evidence>
<feature type="region of interest" description="Disordered" evidence="8">
    <location>
        <begin position="1097"/>
        <end position="1237"/>
    </location>
</feature>
<dbReference type="RefSeq" id="XP_066632757.1">
    <property type="nucleotide sequence ID" value="XM_066776915.1"/>
</dbReference>
<evidence type="ECO:0000256" key="4">
    <source>
        <dbReference type="ARBA" id="ARBA00022553"/>
    </source>
</evidence>
<comment type="caution">
    <text evidence="11">The sequence shown here is derived from an EMBL/GenBank/DDBJ whole genome shotgun (WGS) entry which is preliminary data.</text>
</comment>
<reference evidence="11 12" key="1">
    <citation type="submission" date="2024-02" db="EMBL/GenBank/DDBJ databases">
        <title>De novo assembly and annotation of 12 fungi associated with fruit tree decline syndrome in Ontario, Canada.</title>
        <authorList>
            <person name="Sulman M."/>
            <person name="Ellouze W."/>
            <person name="Ilyukhin E."/>
        </authorList>
    </citation>
    <scope>NUCLEOTIDE SEQUENCE [LARGE SCALE GENOMIC DNA]</scope>
    <source>
        <strain evidence="11 12">FDS-637</strain>
    </source>
</reference>
<feature type="compositionally biased region" description="Basic and acidic residues" evidence="8">
    <location>
        <begin position="263"/>
        <end position="273"/>
    </location>
</feature>
<dbReference type="PROSITE" id="PS50109">
    <property type="entry name" value="HIS_KIN"/>
    <property type="match status" value="1"/>
</dbReference>
<feature type="region of interest" description="Disordered" evidence="8">
    <location>
        <begin position="847"/>
        <end position="885"/>
    </location>
</feature>
<name>A0ABR3CGG7_9PEZI</name>
<feature type="domain" description="Histidine kinase" evidence="9">
    <location>
        <begin position="559"/>
        <end position="847"/>
    </location>
</feature>
<feature type="compositionally biased region" description="Low complexity" evidence="8">
    <location>
        <begin position="1220"/>
        <end position="1237"/>
    </location>
</feature>
<feature type="region of interest" description="Disordered" evidence="8">
    <location>
        <begin position="1291"/>
        <end position="1322"/>
    </location>
</feature>
<dbReference type="PRINTS" id="PR00344">
    <property type="entry name" value="BCTRLSENSOR"/>
</dbReference>
<evidence type="ECO:0000256" key="5">
    <source>
        <dbReference type="ARBA" id="ARBA00022679"/>
    </source>
</evidence>
<dbReference type="SMART" id="SM00448">
    <property type="entry name" value="REC"/>
    <property type="match status" value="1"/>
</dbReference>
<feature type="region of interest" description="Disordered" evidence="8">
    <location>
        <begin position="263"/>
        <end position="322"/>
    </location>
</feature>
<evidence type="ECO:0000259" key="9">
    <source>
        <dbReference type="PROSITE" id="PS50109"/>
    </source>
</evidence>
<feature type="compositionally biased region" description="Polar residues" evidence="8">
    <location>
        <begin position="1168"/>
        <end position="1179"/>
    </location>
</feature>
<evidence type="ECO:0000256" key="1">
    <source>
        <dbReference type="ARBA" id="ARBA00000085"/>
    </source>
</evidence>
<dbReference type="PROSITE" id="PS50110">
    <property type="entry name" value="RESPONSE_REGULATORY"/>
    <property type="match status" value="1"/>
</dbReference>
<feature type="domain" description="Response regulatory" evidence="10">
    <location>
        <begin position="1236"/>
        <end position="1409"/>
    </location>
</feature>
<evidence type="ECO:0000256" key="7">
    <source>
        <dbReference type="PROSITE-ProRule" id="PRU00169"/>
    </source>
</evidence>
<dbReference type="PANTHER" id="PTHR43047">
    <property type="entry name" value="TWO-COMPONENT HISTIDINE PROTEIN KINASE"/>
    <property type="match status" value="1"/>
</dbReference>
<dbReference type="EMBL" id="JAJVCZ030000005">
    <property type="protein sequence ID" value="KAL0259728.1"/>
    <property type="molecule type" value="Genomic_DNA"/>
</dbReference>
<dbReference type="SUPFAM" id="SSF55874">
    <property type="entry name" value="ATPase domain of HSP90 chaperone/DNA topoisomerase II/histidine kinase"/>
    <property type="match status" value="1"/>
</dbReference>
<feature type="region of interest" description="Disordered" evidence="8">
    <location>
        <begin position="443"/>
        <end position="474"/>
    </location>
</feature>
<evidence type="ECO:0000256" key="3">
    <source>
        <dbReference type="ARBA" id="ARBA00012438"/>
    </source>
</evidence>
<feature type="compositionally biased region" description="Basic and acidic residues" evidence="8">
    <location>
        <begin position="366"/>
        <end position="386"/>
    </location>
</feature>
<dbReference type="InterPro" id="IPR002168">
    <property type="entry name" value="Lipase_GDXG_HIS_AS"/>
</dbReference>
<evidence type="ECO:0000313" key="12">
    <source>
        <dbReference type="Proteomes" id="UP001430584"/>
    </source>
</evidence>
<dbReference type="InterPro" id="IPR003594">
    <property type="entry name" value="HATPase_dom"/>
</dbReference>
<proteinExistence type="inferred from homology"/>
<evidence type="ECO:0000313" key="11">
    <source>
        <dbReference type="EMBL" id="KAL0259728.1"/>
    </source>
</evidence>
<dbReference type="SMART" id="SM00387">
    <property type="entry name" value="HATPase_c"/>
    <property type="match status" value="1"/>
</dbReference>
<keyword evidence="6" id="KW-0418">Kinase</keyword>
<dbReference type="GeneID" id="92009553"/>
<dbReference type="InterPro" id="IPR029058">
    <property type="entry name" value="AB_hydrolase_fold"/>
</dbReference>
<evidence type="ECO:0000256" key="6">
    <source>
        <dbReference type="ARBA" id="ARBA00022777"/>
    </source>
</evidence>
<dbReference type="PROSITE" id="PS00941">
    <property type="entry name" value="CARBOXYLESTERASE_B_2"/>
    <property type="match status" value="1"/>
</dbReference>
<keyword evidence="5" id="KW-0808">Transferase</keyword>
<dbReference type="InterPro" id="IPR003661">
    <property type="entry name" value="HisK_dim/P_dom"/>
</dbReference>
<dbReference type="Proteomes" id="UP001430584">
    <property type="component" value="Unassembled WGS sequence"/>
</dbReference>
<organism evidence="11 12">
    <name type="scientific">Diplodia seriata</name>
    <dbReference type="NCBI Taxonomy" id="420778"/>
    <lineage>
        <taxon>Eukaryota</taxon>
        <taxon>Fungi</taxon>
        <taxon>Dikarya</taxon>
        <taxon>Ascomycota</taxon>
        <taxon>Pezizomycotina</taxon>
        <taxon>Dothideomycetes</taxon>
        <taxon>Dothideomycetes incertae sedis</taxon>
        <taxon>Botryosphaeriales</taxon>
        <taxon>Botryosphaeriaceae</taxon>
        <taxon>Diplodia</taxon>
    </lineage>
</organism>
<feature type="compositionally biased region" description="Low complexity" evidence="8">
    <location>
        <begin position="853"/>
        <end position="884"/>
    </location>
</feature>
<dbReference type="PROSITE" id="PS01173">
    <property type="entry name" value="LIPASE_GDXG_HIS"/>
    <property type="match status" value="1"/>
</dbReference>
<dbReference type="Gene3D" id="1.10.287.130">
    <property type="match status" value="1"/>
</dbReference>
<feature type="compositionally biased region" description="Basic and acidic residues" evidence="8">
    <location>
        <begin position="310"/>
        <end position="322"/>
    </location>
</feature>
<dbReference type="InterPro" id="IPR002018">
    <property type="entry name" value="CarbesteraseB"/>
</dbReference>
<dbReference type="SUPFAM" id="SSF53474">
    <property type="entry name" value="alpha/beta-Hydrolases"/>
    <property type="match status" value="1"/>
</dbReference>
<evidence type="ECO:0000259" key="10">
    <source>
        <dbReference type="PROSITE" id="PS50110"/>
    </source>
</evidence>
<dbReference type="InterPro" id="IPR005467">
    <property type="entry name" value="His_kinase_dom"/>
</dbReference>
<evidence type="ECO:0000256" key="8">
    <source>
        <dbReference type="SAM" id="MobiDB-lite"/>
    </source>
</evidence>
<dbReference type="InterPro" id="IPR011006">
    <property type="entry name" value="CheY-like_superfamily"/>
</dbReference>
<accession>A0ABR3CGG7</accession>
<feature type="region of interest" description="Disordered" evidence="8">
    <location>
        <begin position="1646"/>
        <end position="1694"/>
    </location>
</feature>
<feature type="compositionally biased region" description="Polar residues" evidence="8">
    <location>
        <begin position="1200"/>
        <end position="1219"/>
    </location>
</feature>
<dbReference type="InterPro" id="IPR036097">
    <property type="entry name" value="HisK_dim/P_sf"/>
</dbReference>
<keyword evidence="12" id="KW-1185">Reference proteome</keyword>
<feature type="region of interest" description="Disordered" evidence="8">
    <location>
        <begin position="409"/>
        <end position="430"/>
    </location>
</feature>
<feature type="compositionally biased region" description="Low complexity" evidence="8">
    <location>
        <begin position="282"/>
        <end position="296"/>
    </location>
</feature>
<dbReference type="CDD" id="cd17546">
    <property type="entry name" value="REC_hyHK_CKI1_RcsC-like"/>
    <property type="match status" value="1"/>
</dbReference>
<sequence length="2007" mass="217704">MGCQQQPEPAAPPVACTDSSRARELYKYFQPPRVRENTVSVLRSSSPNTVLTAHAQLVTWRLDVQRVLISLIDRETQYFVAESTKTLDLANSDESEDPGDAIWAGEQCNMSVPKRGRLCEHTLEQAPSPDGSPACFEVLDLTKDDRFNSLPFVAGEPHFRYYVGVPLKTKKGIPIGSLFAMDVKVREPLKESSKKFLTIMASNVMAHLELMKEKEDRKRAVNMNMCLAAFVDPEHPLRKRKRTVSHQRSRSYKFATFAEHKAAVSLKGEERSESITSPKLPGTPRSTRSSRRSTNGSRKHDAQSSDDSETERSPRVADNDHPETFERASKGLLDSLSLRDGGGVVFMSTTAGLRPDAMPSPSTEPSLHDLKDVPVPRRGSSGEHSMDNLPSYADSGHSVDVLAHAVSHVRHRDDEEGDPQHFTPLSPDDLTKLIRRHPRGKLYSFGDDGLSQGSSGEESLSADHSPISPGSRRRLPSRSEAVILAKHFPGARQIIFVPLWDVQIESWVACFAYNTSDFRTFCHNPDFLHAIAFCCCIMTEVARLATLVSDQQKSDFIGSISHELRSPLHGILASCEFLEDTECSSYQKSLVSTADSCARTLLDTINMVLDYSKINSFERNIRKARKSRKETNAQNAMHPTMQQPSLNIYDAIDLAAIMEEVVAGVALGHAFRDITTFEGPDDKLQGAPNRNLGELEHGTSTNATRPAVEIIMNIEARRWDFVTQPGAVRRIVMNLFGNAIKYTRQGFIRVSLSAKDIKDPPSQNSSQDPPATSIVTLTLSDSGQGISPEYLRTKLFTPFAQENPLNPGTGLGLSLVRSLVDSLNGDINIRSALGVGTEVVVTLPMVKGGGSSGTNSTATPASVPASSASTVTTAGTGSTGSSNGQRPIHACLNSVRLAVAGMTAALFKPPGYEKFTNPLTIRALEIARASLECFLKDWYGFSNVVNWSPEAHPDLIAVDEVDLPCLLELCPSLKGDLRDGPLLLVIRAGTVRNSTADQLMKHVNLEYLSRPVGPYKLAKALQNVMEKRARKCNPGSVADSVVSLEAIDDVIAEEVVTHVEQITLNTNHKGEPETLNVLLQGDILGNDESMNAHMALDTLPSPDAVPPVELNEEFPFPDNAPALTTGDDGITSPSFIPAEEDRPPFPHSRTMSWTPQERRQHEAPPASPMSSQGLVATTSLPPPPPPDAGRPSIAGPAANVRQSSNDTSGTITPTRQKSISRGSKTPTPTTSGRTPRLLLVDDNAVNLRLLQTFMRKRKYSTVYSAADGAQAVAVFESLLFAHGDIIMNNNNNNQNNTNGHHDAAATNGPHDNHLDTPAAAPPTPPDIVFMDISMPIMNGFEATRRIRALEADFAATRPPHARPPPALIVALTGLASGRDQSEAFTSGFDLYMTKPVSFKEVGRLLDNWVANGGVGEGRDVDVNQAGDYFNFSNIRYAAPPLGGLRFKAPVPPVIGRLGINNGSVGRICPQAPAAHNSTPDPRETEDCLFLDVIVPRKLFEKAGPKKLLSDASAPVLVWFHGGSYMTGSKNSAGNPAGLIRRSHRSPLGDNSDGIIFVSINYRLGAFGFLSTEPPRPGDITPNAALHDQRLALRWVQAHIHLFGGDRARVTAMGESAGAGAIAHHITAYGGSGDLEEPVPVYPILNDWGREHDGRDAPRRRVGGGGRGKLDDFGDDDDEEEKKKEGEPRPPPLFHRAILESPGWYPPLGARKVAEGFRAFLEYAGGVKDITELRALPSWRLMEANRAMRRAAAPGSFVFGPVVDGGLVRADPRATLLRVYGGVNGDGGGGESVGGVQAVLIGRSADEGRLFVPPELQTEEQFEAFVRTVYGPDRNNSIRYIVQILYPPVYTGWHALYADVQQRAALLLSESVFTCNAFALNSVFAAAGRAGAKDVASYAYLFDVGQGLHGQVVPYTFYAPGQADETYGAEYGPFNTTVSGVLQDYIVSFAAHGIPESPGDGLKAVEAYGTEARTARLGEQGFEMVTDPAANKRCLWWMQVAAQAAQEH</sequence>
<feature type="compositionally biased region" description="Low complexity" evidence="8">
    <location>
        <begin position="444"/>
        <end position="470"/>
    </location>
</feature>
<keyword evidence="4 7" id="KW-0597">Phosphoprotein</keyword>
<comment type="similarity">
    <text evidence="2">Belongs to the 'GDXG' lipolytic enzyme family.</text>
</comment>
<dbReference type="InterPro" id="IPR019819">
    <property type="entry name" value="Carboxylesterase_B_CS"/>
</dbReference>
<dbReference type="SUPFAM" id="SSF47384">
    <property type="entry name" value="Homodimeric domain of signal transducing histidine kinase"/>
    <property type="match status" value="1"/>
</dbReference>
<dbReference type="InterPro" id="IPR036890">
    <property type="entry name" value="HATPase_C_sf"/>
</dbReference>
<dbReference type="InterPro" id="IPR004358">
    <property type="entry name" value="Sig_transdc_His_kin-like_C"/>
</dbReference>
<gene>
    <name evidence="11" type="ORF">SLS55_005468</name>
</gene>
<dbReference type="Pfam" id="PF00135">
    <property type="entry name" value="COesterase"/>
    <property type="match status" value="1"/>
</dbReference>
<feature type="region of interest" description="Disordered" evidence="8">
    <location>
        <begin position="678"/>
        <end position="700"/>
    </location>
</feature>
<comment type="catalytic activity">
    <reaction evidence="1">
        <text>ATP + protein L-histidine = ADP + protein N-phospho-L-histidine.</text>
        <dbReference type="EC" id="2.7.13.3"/>
    </reaction>
</comment>
<dbReference type="InterPro" id="IPR001789">
    <property type="entry name" value="Sig_transdc_resp-reg_receiver"/>
</dbReference>
<feature type="region of interest" description="Disordered" evidence="8">
    <location>
        <begin position="350"/>
        <end position="395"/>
    </location>
</feature>
<dbReference type="SUPFAM" id="SSF55781">
    <property type="entry name" value="GAF domain-like"/>
    <property type="match status" value="1"/>
</dbReference>
<dbReference type="Gene3D" id="3.40.50.2300">
    <property type="match status" value="1"/>
</dbReference>
<dbReference type="Pfam" id="PF00512">
    <property type="entry name" value="HisKA"/>
    <property type="match status" value="1"/>
</dbReference>
<dbReference type="Gene3D" id="3.40.50.1820">
    <property type="entry name" value="alpha/beta hydrolase"/>
    <property type="match status" value="1"/>
</dbReference>
<feature type="compositionally biased region" description="Basic and acidic residues" evidence="8">
    <location>
        <begin position="1647"/>
        <end position="1658"/>
    </location>
</feature>
<dbReference type="PANTHER" id="PTHR43047:SF72">
    <property type="entry name" value="OSMOSENSING HISTIDINE PROTEIN KINASE SLN1"/>
    <property type="match status" value="1"/>
</dbReference>
<dbReference type="Gene3D" id="3.30.565.10">
    <property type="entry name" value="Histidine kinase-like ATPase, C-terminal domain"/>
    <property type="match status" value="1"/>
</dbReference>
<dbReference type="Pfam" id="PF02518">
    <property type="entry name" value="HATPase_c"/>
    <property type="match status" value="1"/>
</dbReference>
<dbReference type="InterPro" id="IPR029016">
    <property type="entry name" value="GAF-like_dom_sf"/>
</dbReference>
<protein>
    <recommendedName>
        <fullName evidence="3">histidine kinase</fullName>
        <ecNumber evidence="3">2.7.13.3</ecNumber>
    </recommendedName>
</protein>
<dbReference type="CDD" id="cd00082">
    <property type="entry name" value="HisKA"/>
    <property type="match status" value="1"/>
</dbReference>
<dbReference type="Gene3D" id="3.30.450.40">
    <property type="match status" value="1"/>
</dbReference>
<dbReference type="SMART" id="SM00388">
    <property type="entry name" value="HisKA"/>
    <property type="match status" value="1"/>
</dbReference>
<dbReference type="SUPFAM" id="SSF52172">
    <property type="entry name" value="CheY-like"/>
    <property type="match status" value="1"/>
</dbReference>
<dbReference type="EC" id="2.7.13.3" evidence="3"/>